<feature type="domain" description="ANTAR" evidence="5">
    <location>
        <begin position="171"/>
        <end position="232"/>
    </location>
</feature>
<evidence type="ECO:0000313" key="6">
    <source>
        <dbReference type="EMBL" id="MFC0847428.1"/>
    </source>
</evidence>
<protein>
    <submittedName>
        <fullName evidence="6">ANTAR domain-containing protein</fullName>
    </submittedName>
</protein>
<name>A0ABV6TNQ9_9ACTN</name>
<keyword evidence="3" id="KW-0805">Transcription regulation</keyword>
<keyword evidence="1" id="KW-0808">Transferase</keyword>
<dbReference type="RefSeq" id="WP_394322283.1">
    <property type="nucleotide sequence ID" value="NZ_JBHMQV010000009.1"/>
</dbReference>
<dbReference type="InterPro" id="IPR029016">
    <property type="entry name" value="GAF-like_dom_sf"/>
</dbReference>
<organism evidence="6 7">
    <name type="scientific">Streptomyces noboritoensis</name>
    <dbReference type="NCBI Taxonomy" id="67337"/>
    <lineage>
        <taxon>Bacteria</taxon>
        <taxon>Bacillati</taxon>
        <taxon>Actinomycetota</taxon>
        <taxon>Actinomycetes</taxon>
        <taxon>Kitasatosporales</taxon>
        <taxon>Streptomycetaceae</taxon>
        <taxon>Streptomyces</taxon>
    </lineage>
</organism>
<evidence type="ECO:0000256" key="3">
    <source>
        <dbReference type="ARBA" id="ARBA00023015"/>
    </source>
</evidence>
<comment type="caution">
    <text evidence="6">The sequence shown here is derived from an EMBL/GenBank/DDBJ whole genome shotgun (WGS) entry which is preliminary data.</text>
</comment>
<dbReference type="InterPro" id="IPR012074">
    <property type="entry name" value="GAF_ANTAR"/>
</dbReference>
<sequence length="243" mass="26275">MTPEQRLADAFVALAGSTADGSSDVPGPLSVLATRAPALLSVHAATVVFAPGKYDAARAAGSNPLVSRLEHEAIGWREGPGHDCHRADAGPWAQTALTSRPTRQRWPRYTPRALTLGYTHVVALPLREHTVTKGVLTLLSGAQHAFPPSTLVLGRSLADFTAVIMERAREADRSRTLTAQLEQALASRVVIEQAKGVLATRWAVPLDEAFDLLRKHARSRQRPLRDVAREVIEGRADPDLTGR</sequence>
<evidence type="ECO:0000256" key="2">
    <source>
        <dbReference type="ARBA" id="ARBA00022777"/>
    </source>
</evidence>
<reference evidence="6 7" key="1">
    <citation type="submission" date="2024-09" db="EMBL/GenBank/DDBJ databases">
        <authorList>
            <person name="Sun Q."/>
            <person name="Mori K."/>
        </authorList>
    </citation>
    <scope>NUCLEOTIDE SEQUENCE [LARGE SCALE GENOMIC DNA]</scope>
    <source>
        <strain evidence="6 7">JCM 4557</strain>
    </source>
</reference>
<dbReference type="Pfam" id="PF03861">
    <property type="entry name" value="ANTAR"/>
    <property type="match status" value="1"/>
</dbReference>
<evidence type="ECO:0000256" key="4">
    <source>
        <dbReference type="ARBA" id="ARBA00023163"/>
    </source>
</evidence>
<dbReference type="InterPro" id="IPR003018">
    <property type="entry name" value="GAF"/>
</dbReference>
<dbReference type="InterPro" id="IPR011006">
    <property type="entry name" value="CheY-like_superfamily"/>
</dbReference>
<dbReference type="Gene3D" id="3.30.450.40">
    <property type="match status" value="1"/>
</dbReference>
<dbReference type="EMBL" id="JBHMQV010000009">
    <property type="protein sequence ID" value="MFC0847428.1"/>
    <property type="molecule type" value="Genomic_DNA"/>
</dbReference>
<gene>
    <name evidence="6" type="ORF">ACFH04_27525</name>
</gene>
<evidence type="ECO:0000256" key="1">
    <source>
        <dbReference type="ARBA" id="ARBA00022679"/>
    </source>
</evidence>
<dbReference type="PIRSF" id="PIRSF036625">
    <property type="entry name" value="GAF_ANTAR"/>
    <property type="match status" value="1"/>
</dbReference>
<proteinExistence type="predicted"/>
<dbReference type="InterPro" id="IPR005561">
    <property type="entry name" value="ANTAR"/>
</dbReference>
<keyword evidence="4" id="KW-0804">Transcription</keyword>
<dbReference type="Pfam" id="PF13185">
    <property type="entry name" value="GAF_2"/>
    <property type="match status" value="1"/>
</dbReference>
<dbReference type="Proteomes" id="UP001589887">
    <property type="component" value="Unassembled WGS sequence"/>
</dbReference>
<dbReference type="InterPro" id="IPR036388">
    <property type="entry name" value="WH-like_DNA-bd_sf"/>
</dbReference>
<dbReference type="PROSITE" id="PS50921">
    <property type="entry name" value="ANTAR"/>
    <property type="match status" value="1"/>
</dbReference>
<keyword evidence="7" id="KW-1185">Reference proteome</keyword>
<dbReference type="SMART" id="SM01012">
    <property type="entry name" value="ANTAR"/>
    <property type="match status" value="1"/>
</dbReference>
<accession>A0ABV6TNQ9</accession>
<evidence type="ECO:0000313" key="7">
    <source>
        <dbReference type="Proteomes" id="UP001589887"/>
    </source>
</evidence>
<keyword evidence="2" id="KW-0418">Kinase</keyword>
<dbReference type="Gene3D" id="1.10.10.10">
    <property type="entry name" value="Winged helix-like DNA-binding domain superfamily/Winged helix DNA-binding domain"/>
    <property type="match status" value="1"/>
</dbReference>
<dbReference type="SUPFAM" id="SSF52172">
    <property type="entry name" value="CheY-like"/>
    <property type="match status" value="1"/>
</dbReference>
<evidence type="ECO:0000259" key="5">
    <source>
        <dbReference type="PROSITE" id="PS50921"/>
    </source>
</evidence>